<feature type="transmembrane region" description="Helical" evidence="1">
    <location>
        <begin position="61"/>
        <end position="80"/>
    </location>
</feature>
<organism evidence="2 3">
    <name type="scientific">Sutterella wadsworthensis HGA0223</name>
    <dbReference type="NCBI Taxonomy" id="1203554"/>
    <lineage>
        <taxon>Bacteria</taxon>
        <taxon>Pseudomonadati</taxon>
        <taxon>Pseudomonadota</taxon>
        <taxon>Betaproteobacteria</taxon>
        <taxon>Burkholderiales</taxon>
        <taxon>Sutterellaceae</taxon>
        <taxon>Sutterella</taxon>
    </lineage>
</organism>
<feature type="transmembrane region" description="Helical" evidence="1">
    <location>
        <begin position="149"/>
        <end position="166"/>
    </location>
</feature>
<comment type="caution">
    <text evidence="2">The sequence shown here is derived from an EMBL/GenBank/DDBJ whole genome shotgun (WGS) entry which is preliminary data.</text>
</comment>
<proteinExistence type="predicted"/>
<dbReference type="PATRIC" id="fig|1203554.3.peg.867"/>
<feature type="transmembrane region" description="Helical" evidence="1">
    <location>
        <begin position="28"/>
        <end position="49"/>
    </location>
</feature>
<accession>S3CHW5</accession>
<dbReference type="Proteomes" id="UP000014400">
    <property type="component" value="Unassembled WGS sequence"/>
</dbReference>
<evidence type="ECO:0000256" key="1">
    <source>
        <dbReference type="SAM" id="Phobius"/>
    </source>
</evidence>
<feature type="transmembrane region" description="Helical" evidence="1">
    <location>
        <begin position="172"/>
        <end position="190"/>
    </location>
</feature>
<dbReference type="eggNOG" id="ENOG502ZAKB">
    <property type="taxonomic scope" value="Bacteria"/>
</dbReference>
<keyword evidence="1" id="KW-1133">Transmembrane helix</keyword>
<keyword evidence="1" id="KW-0812">Transmembrane</keyword>
<keyword evidence="3" id="KW-1185">Reference proteome</keyword>
<evidence type="ECO:0000313" key="3">
    <source>
        <dbReference type="Proteomes" id="UP000014400"/>
    </source>
</evidence>
<evidence type="ECO:0000313" key="2">
    <source>
        <dbReference type="EMBL" id="EPE00125.1"/>
    </source>
</evidence>
<keyword evidence="1" id="KW-0472">Membrane</keyword>
<dbReference type="HOGENOM" id="CLU_082723_1_0_4"/>
<reference evidence="2 3" key="1">
    <citation type="submission" date="2013-04" db="EMBL/GenBank/DDBJ databases">
        <title>The Genome Sequence of Sutterella wadsworthensis HGA0223.</title>
        <authorList>
            <consortium name="The Broad Institute Genomics Platform"/>
            <person name="Earl A."/>
            <person name="Ward D."/>
            <person name="Feldgarden M."/>
            <person name="Gevers D."/>
            <person name="Schmidt T.M."/>
            <person name="Dover J."/>
            <person name="Dai D."/>
            <person name="Walker B."/>
            <person name="Young S."/>
            <person name="Zeng Q."/>
            <person name="Gargeya S."/>
            <person name="Fitzgerald M."/>
            <person name="Haas B."/>
            <person name="Abouelleil A."/>
            <person name="Allen A.W."/>
            <person name="Alvarado L."/>
            <person name="Arachchi H.M."/>
            <person name="Berlin A.M."/>
            <person name="Chapman S.B."/>
            <person name="Gainer-Dewar J."/>
            <person name="Goldberg J."/>
            <person name="Griggs A."/>
            <person name="Gujja S."/>
            <person name="Hansen M."/>
            <person name="Howarth C."/>
            <person name="Imamovic A."/>
            <person name="Ireland A."/>
            <person name="Larimer J."/>
            <person name="McCowan C."/>
            <person name="Murphy C."/>
            <person name="Pearson M."/>
            <person name="Poon T.W."/>
            <person name="Priest M."/>
            <person name="Roberts A."/>
            <person name="Saif S."/>
            <person name="Shea T."/>
            <person name="Sisk P."/>
            <person name="Sykes S."/>
            <person name="Wortman J."/>
            <person name="Nusbaum C."/>
            <person name="Birren B."/>
        </authorList>
    </citation>
    <scope>NUCLEOTIDE SEQUENCE [LARGE SCALE GENOMIC DNA]</scope>
    <source>
        <strain evidence="2 3">HGA0223</strain>
    </source>
</reference>
<feature type="transmembrane region" description="Helical" evidence="1">
    <location>
        <begin position="100"/>
        <end position="128"/>
    </location>
</feature>
<name>S3CHW5_9BURK</name>
<dbReference type="EMBL" id="ATCF01000012">
    <property type="protein sequence ID" value="EPE00125.1"/>
    <property type="molecule type" value="Genomic_DNA"/>
</dbReference>
<dbReference type="AlphaFoldDB" id="S3CHW5"/>
<dbReference type="STRING" id="1203554.HMPREF1476_00854"/>
<gene>
    <name evidence="2" type="ORF">HMPREF1476_00854</name>
</gene>
<feature type="transmembrane region" description="Helical" evidence="1">
    <location>
        <begin position="202"/>
        <end position="222"/>
    </location>
</feature>
<dbReference type="RefSeq" id="WP_016474180.1">
    <property type="nucleotide sequence ID" value="NZ_KE150480.1"/>
</dbReference>
<protein>
    <submittedName>
        <fullName evidence="2">Uncharacterized protein</fullName>
    </submittedName>
</protein>
<feature type="transmembrane region" description="Helical" evidence="1">
    <location>
        <begin position="228"/>
        <end position="250"/>
    </location>
</feature>
<dbReference type="GeneID" id="64061324"/>
<sequence length="254" mass="26429">MIIFLIKLIAAPLLLALATLAARRWGTVLGGILIGLPLISGPISVFLAIENGAGFAVETARGALAGTVALAVFTCVYAAVCPKGWLKASFLSVALYVLASWIAAELPISAVTLAVSAAAAIVLSLWIMPVPHSAAVKRRPPKHDLLMRMGMMMVLMIAITFLAPYIGPTASGIASTFPYMALTMAVFSQIQGGPDNARRAMHGLMLGMYSGLVFNLVVWALAAEDRLLIAYAAAIAAALAAQGVVLALTLKKTA</sequence>